<comment type="caution">
    <text evidence="2">The sequence shown here is derived from an EMBL/GenBank/DDBJ whole genome shotgun (WGS) entry which is preliminary data.</text>
</comment>
<dbReference type="RefSeq" id="WP_381187235.1">
    <property type="nucleotide sequence ID" value="NZ_JBHSFK010000070.1"/>
</dbReference>
<sequence>MADYNDGFIYVDYASMNNAAEDMIQQTRAISQILTDLDSELTSLKNSWEGDDRSVYDEKQASWHAAVEKMRQLLQSHSGLLLDVTDNYKRTEQALTQSWEGVRIGR</sequence>
<evidence type="ECO:0000256" key="1">
    <source>
        <dbReference type="RuleBase" id="RU362001"/>
    </source>
</evidence>
<reference evidence="3" key="1">
    <citation type="journal article" date="2019" name="Int. J. Syst. Evol. Microbiol.">
        <title>The Global Catalogue of Microorganisms (GCM) 10K type strain sequencing project: providing services to taxonomists for standard genome sequencing and annotation.</title>
        <authorList>
            <consortium name="The Broad Institute Genomics Platform"/>
            <consortium name="The Broad Institute Genome Sequencing Center for Infectious Disease"/>
            <person name="Wu L."/>
            <person name="Ma J."/>
        </authorList>
    </citation>
    <scope>NUCLEOTIDE SEQUENCE [LARGE SCALE GENOMIC DNA]</scope>
    <source>
        <strain evidence="3">CGMCC 4.7177</strain>
    </source>
</reference>
<dbReference type="Pfam" id="PF06013">
    <property type="entry name" value="WXG100"/>
    <property type="match status" value="1"/>
</dbReference>
<comment type="similarity">
    <text evidence="1">Belongs to the WXG100 family.</text>
</comment>
<dbReference type="Gene3D" id="1.10.287.1060">
    <property type="entry name" value="ESAT-6-like"/>
    <property type="match status" value="1"/>
</dbReference>
<dbReference type="EMBL" id="JBHSFK010000070">
    <property type="protein sequence ID" value="MFC4508173.1"/>
    <property type="molecule type" value="Genomic_DNA"/>
</dbReference>
<gene>
    <name evidence="2" type="ORF">ACFPIH_53810</name>
</gene>
<dbReference type="InterPro" id="IPR036689">
    <property type="entry name" value="ESAT-6-like_sf"/>
</dbReference>
<accession>A0ABV9BB29</accession>
<evidence type="ECO:0000313" key="3">
    <source>
        <dbReference type="Proteomes" id="UP001595839"/>
    </source>
</evidence>
<dbReference type="InterPro" id="IPR010310">
    <property type="entry name" value="T7SS_ESAT-6-like"/>
</dbReference>
<proteinExistence type="inferred from homology"/>
<organism evidence="2 3">
    <name type="scientific">Streptomyces vulcanius</name>
    <dbReference type="NCBI Taxonomy" id="1441876"/>
    <lineage>
        <taxon>Bacteria</taxon>
        <taxon>Bacillati</taxon>
        <taxon>Actinomycetota</taxon>
        <taxon>Actinomycetes</taxon>
        <taxon>Kitasatosporales</taxon>
        <taxon>Streptomycetaceae</taxon>
        <taxon>Streptomyces</taxon>
    </lineage>
</organism>
<protein>
    <recommendedName>
        <fullName evidence="1">ESAT-6-like protein</fullName>
    </recommendedName>
</protein>
<evidence type="ECO:0000313" key="2">
    <source>
        <dbReference type="EMBL" id="MFC4508173.1"/>
    </source>
</evidence>
<dbReference type="NCBIfam" id="TIGR03930">
    <property type="entry name" value="WXG100_ESAT6"/>
    <property type="match status" value="1"/>
</dbReference>
<keyword evidence="3" id="KW-1185">Reference proteome</keyword>
<dbReference type="Proteomes" id="UP001595839">
    <property type="component" value="Unassembled WGS sequence"/>
</dbReference>
<name>A0ABV9BB29_9ACTN</name>
<dbReference type="SUPFAM" id="SSF140453">
    <property type="entry name" value="EsxAB dimer-like"/>
    <property type="match status" value="1"/>
</dbReference>